<protein>
    <submittedName>
        <fullName evidence="1">Uncharacterized protein</fullName>
    </submittedName>
</protein>
<evidence type="ECO:0000313" key="2">
    <source>
        <dbReference type="Proteomes" id="UP001597541"/>
    </source>
</evidence>
<dbReference type="Proteomes" id="UP001597541">
    <property type="component" value="Unassembled WGS sequence"/>
</dbReference>
<evidence type="ECO:0000313" key="1">
    <source>
        <dbReference type="EMBL" id="MFD2611405.1"/>
    </source>
</evidence>
<gene>
    <name evidence="1" type="ORF">ACFSUF_03095</name>
</gene>
<comment type="caution">
    <text evidence="1">The sequence shown here is derived from an EMBL/GenBank/DDBJ whole genome shotgun (WGS) entry which is preliminary data.</text>
</comment>
<keyword evidence="2" id="KW-1185">Reference proteome</keyword>
<proteinExistence type="predicted"/>
<organism evidence="1 2">
    <name type="scientific">Paenibacillus gansuensis</name>
    <dbReference type="NCBI Taxonomy" id="306542"/>
    <lineage>
        <taxon>Bacteria</taxon>
        <taxon>Bacillati</taxon>
        <taxon>Bacillota</taxon>
        <taxon>Bacilli</taxon>
        <taxon>Bacillales</taxon>
        <taxon>Paenibacillaceae</taxon>
        <taxon>Paenibacillus</taxon>
    </lineage>
</organism>
<reference evidence="2" key="1">
    <citation type="journal article" date="2019" name="Int. J. Syst. Evol. Microbiol.">
        <title>The Global Catalogue of Microorganisms (GCM) 10K type strain sequencing project: providing services to taxonomists for standard genome sequencing and annotation.</title>
        <authorList>
            <consortium name="The Broad Institute Genomics Platform"/>
            <consortium name="The Broad Institute Genome Sequencing Center for Infectious Disease"/>
            <person name="Wu L."/>
            <person name="Ma J."/>
        </authorList>
    </citation>
    <scope>NUCLEOTIDE SEQUENCE [LARGE SCALE GENOMIC DNA]</scope>
    <source>
        <strain evidence="2">KCTC 3950</strain>
    </source>
</reference>
<dbReference type="RefSeq" id="WP_377599988.1">
    <property type="nucleotide sequence ID" value="NZ_JBHUME010000002.1"/>
</dbReference>
<name>A0ABW5PAC0_9BACL</name>
<dbReference type="EMBL" id="JBHUME010000002">
    <property type="protein sequence ID" value="MFD2611405.1"/>
    <property type="molecule type" value="Genomic_DNA"/>
</dbReference>
<sequence length="548" mass="65696">MSISNPRQEEYEFRQKLIGELNERINSFVSSYFQKYNNNLGYILVYPLLRLEERCIELQNEGNISWIEEERYAMSWFVREMNKQGSCNATYIFDKDEYTNFKNLYPQIKAVWDDYEYKLKLNDMNSYGQYKVEIIDSKVRVIKPSIMNSMLEASIYYRGIYDEERMRREYEASQRVIKYLATRNHKQLQRIERCGDRDYLELCISRVDRDFEKLGGNIISESIEQMTNLRKFVGFFYGLSQYKIFCKLAGIPGYTNIQDSLVFSYNKDLLFEMVYRALRIPREQLRNYFQYFSFPTEGEGTFQEFPLIFHREEIYFVPSSFILNDWHFNIPNGHYYKDIEIKNRTNTIAHSIVSWVADKARKHSNIVVEMEKDYQKLAHQQGIKGSEIDLALYDIDKNILLIIECKWQENVYNPTEDHLNTQRIFNKVYRNQLPVHEQFLSNKNNIEYIFDNDERIKELSDSVSIYYLMMDKRVQLHLGDKHLVTVYMMLQLINLFSHGGKLHLDELISKIQSFKTEIDYELMGTCAEFELEGYKVQAEYLNYLYLEP</sequence>
<accession>A0ABW5PAC0</accession>